<dbReference type="Pfam" id="PF06839">
    <property type="entry name" value="Zn_ribbon_GRF"/>
    <property type="match status" value="2"/>
</dbReference>
<proteinExistence type="predicted"/>
<feature type="region of interest" description="Disordered" evidence="6">
    <location>
        <begin position="212"/>
        <end position="248"/>
    </location>
</feature>
<evidence type="ECO:0000259" key="7">
    <source>
        <dbReference type="PROSITE" id="PS51192"/>
    </source>
</evidence>
<sequence length="925" mass="103562">MGAARTVQNNANVSNRPYSITRQHGGATGTNPVQRQIDYGPNSGNTPEDNDENAPKCRCGAFAVLRTVRKPGRNNGRKFYTCARAPGQQCGFFQWDNRPTNASSDLRNSTAPSANGKIAPTHPHGSNSRPERDQSKARGPNPSLNLHSNQTAALNARRDITDPVKCSCKLDAVERTVKKQGPNNGRKFFTCSKPWDERCRFFEWADEASSKPVPVAPKRSLSAVDPDSSTADAPQRKKPNHASGSNTEITMEEIDSFKMLLNATFAPDLKRMIKQFDGIRIEKTQMLGTEAVFIPLDKLTTFEQYVAACGGVRVERKFNDQLIARITQYIDKETKRQGTDVITEPLDHILPPLICEKLMQFQWEGVHFAMKRGGRCLIGDDMGLGKTLQAIAVARIYIKDWPLLVICPSSLRLNWKEELLNWLSDDLEEEEILVMMTGKDIDRPVRRVNIVSYDLVRKMSPRSLRRCQFIIADESHYLKSGTAKRTQAVVPLLKSARRAVLLSGTPALSRPVELFCQINALAPILFPDYHDYVQQYCNAHYGFFGYDVSGASNLQELNMLLRGSILIRRKKEDVLKQLPDKQRQVIWVQTTPKVMKDVKKAWDKFKNAREAADRAQDEGRAAALRMAARAAQNELYTLSGQAKLNAILEFCRDTSESGCKFIVFGHHGAVMDPVYDFLTGKLKLAVIRIDGNTPQQNRQELCTRFQTDPQCKVALLSITAAGVGITLTAAKVVLFAELYWNPGTLLQAEDRAHRIGQKDCVLVQYLLAKNTIDESMWETVRKKLHVVGHSLTGAAARMEVGKEKTSGREQSGGIETFFKTQKSRRTIEVGGDMDEIFDGDSLSPKDSKEISKEANRTIPSSERRFTPSVVLPTRMDDLRADSNGVIDLDDHSEDEHTASGITLKRLDADRALAERLQAEFDREIH</sequence>
<dbReference type="CDD" id="cd18010">
    <property type="entry name" value="DEXHc_HARP_SMARCAL1"/>
    <property type="match status" value="1"/>
</dbReference>
<feature type="compositionally biased region" description="Polar residues" evidence="6">
    <location>
        <begin position="1"/>
        <end position="22"/>
    </location>
</feature>
<accession>A0A2V3IYF0</accession>
<dbReference type="Gene3D" id="3.40.50.300">
    <property type="entry name" value="P-loop containing nucleotide triphosphate hydrolases"/>
    <property type="match status" value="1"/>
</dbReference>
<dbReference type="InterPro" id="IPR010666">
    <property type="entry name" value="Znf_GRF"/>
</dbReference>
<evidence type="ECO:0000256" key="5">
    <source>
        <dbReference type="PROSITE-ProRule" id="PRU01343"/>
    </source>
</evidence>
<feature type="region of interest" description="Disordered" evidence="6">
    <location>
        <begin position="93"/>
        <end position="147"/>
    </location>
</feature>
<dbReference type="PANTHER" id="PTHR45766">
    <property type="entry name" value="DNA ANNEALING HELICASE AND ENDONUCLEASE ZRANB3 FAMILY MEMBER"/>
    <property type="match status" value="1"/>
</dbReference>
<dbReference type="OrthoDB" id="448448at2759"/>
<keyword evidence="4" id="KW-0862">Zinc</keyword>
<dbReference type="PANTHER" id="PTHR45766:SF6">
    <property type="entry name" value="SWI_SNF-RELATED MATRIX-ASSOCIATED ACTIN-DEPENDENT REGULATOR OF CHROMATIN SUBFAMILY A-LIKE PROTEIN 1"/>
    <property type="match status" value="1"/>
</dbReference>
<feature type="domain" description="Helicase ATP-binding" evidence="7">
    <location>
        <begin position="367"/>
        <end position="524"/>
    </location>
</feature>
<evidence type="ECO:0000256" key="2">
    <source>
        <dbReference type="ARBA" id="ARBA00022771"/>
    </source>
</evidence>
<dbReference type="PROSITE" id="PS51999">
    <property type="entry name" value="ZF_GRF"/>
    <property type="match status" value="2"/>
</dbReference>
<feature type="compositionally biased region" description="Basic and acidic residues" evidence="6">
    <location>
        <begin position="843"/>
        <end position="860"/>
    </location>
</feature>
<dbReference type="Pfam" id="PF00176">
    <property type="entry name" value="SNF2-rel_dom"/>
    <property type="match status" value="1"/>
</dbReference>
<evidence type="ECO:0000256" key="1">
    <source>
        <dbReference type="ARBA" id="ARBA00022723"/>
    </source>
</evidence>
<dbReference type="GO" id="GO:0043596">
    <property type="term" value="C:nuclear replication fork"/>
    <property type="evidence" value="ECO:0007669"/>
    <property type="project" value="TreeGrafter"/>
</dbReference>
<dbReference type="GO" id="GO:0005524">
    <property type="term" value="F:ATP binding"/>
    <property type="evidence" value="ECO:0007669"/>
    <property type="project" value="InterPro"/>
</dbReference>
<evidence type="ECO:0000259" key="8">
    <source>
        <dbReference type="PROSITE" id="PS51194"/>
    </source>
</evidence>
<name>A0A2V3IYF0_9FLOR</name>
<evidence type="ECO:0000313" key="11">
    <source>
        <dbReference type="Proteomes" id="UP000247409"/>
    </source>
</evidence>
<comment type="caution">
    <text evidence="10">The sequence shown here is derived from an EMBL/GenBank/DDBJ whole genome shotgun (WGS) entry which is preliminary data.</text>
</comment>
<keyword evidence="3" id="KW-0378">Hydrolase</keyword>
<evidence type="ECO:0000313" key="10">
    <source>
        <dbReference type="EMBL" id="PXF47095.1"/>
    </source>
</evidence>
<feature type="compositionally biased region" description="Polar residues" evidence="6">
    <location>
        <begin position="97"/>
        <end position="113"/>
    </location>
</feature>
<evidence type="ECO:0000259" key="9">
    <source>
        <dbReference type="PROSITE" id="PS51999"/>
    </source>
</evidence>
<protein>
    <submittedName>
        <fullName evidence="10">SWI/SNF-related matrix-associated actin-dependent regulator of chromatin subfamily A-like protein 1</fullName>
    </submittedName>
</protein>
<organism evidence="10 11">
    <name type="scientific">Gracilariopsis chorda</name>
    <dbReference type="NCBI Taxonomy" id="448386"/>
    <lineage>
        <taxon>Eukaryota</taxon>
        <taxon>Rhodophyta</taxon>
        <taxon>Florideophyceae</taxon>
        <taxon>Rhodymeniophycidae</taxon>
        <taxon>Gracilariales</taxon>
        <taxon>Gracilariaceae</taxon>
        <taxon>Gracilariopsis</taxon>
    </lineage>
</organism>
<keyword evidence="1" id="KW-0479">Metal-binding</keyword>
<dbReference type="Gene3D" id="3.40.50.10810">
    <property type="entry name" value="Tandem AAA-ATPase domain"/>
    <property type="match status" value="1"/>
</dbReference>
<dbReference type="InterPro" id="IPR049730">
    <property type="entry name" value="SNF2/RAD54-like_C"/>
</dbReference>
<dbReference type="GO" id="GO:0006281">
    <property type="term" value="P:DNA repair"/>
    <property type="evidence" value="ECO:0007669"/>
    <property type="project" value="TreeGrafter"/>
</dbReference>
<reference evidence="10 11" key="1">
    <citation type="journal article" date="2018" name="Mol. Biol. Evol.">
        <title>Analysis of the draft genome of the red seaweed Gracilariopsis chorda provides insights into genome size evolution in Rhodophyta.</title>
        <authorList>
            <person name="Lee J."/>
            <person name="Yang E.C."/>
            <person name="Graf L."/>
            <person name="Yang J.H."/>
            <person name="Qiu H."/>
            <person name="Zel Zion U."/>
            <person name="Chan C.X."/>
            <person name="Stephens T.G."/>
            <person name="Weber A.P.M."/>
            <person name="Boo G.H."/>
            <person name="Boo S.M."/>
            <person name="Kim K.M."/>
            <person name="Shin Y."/>
            <person name="Jung M."/>
            <person name="Lee S.J."/>
            <person name="Yim H.S."/>
            <person name="Lee J.H."/>
            <person name="Bhattacharya D."/>
            <person name="Yoon H.S."/>
        </authorList>
    </citation>
    <scope>NUCLEOTIDE SEQUENCE [LARGE SCALE GENOMIC DNA]</scope>
    <source>
        <strain evidence="10 11">SKKU-2015</strain>
        <tissue evidence="10">Whole body</tissue>
    </source>
</reference>
<feature type="domain" description="Helicase C-terminal" evidence="8">
    <location>
        <begin position="643"/>
        <end position="806"/>
    </location>
</feature>
<dbReference type="STRING" id="448386.A0A2V3IYF0"/>
<feature type="domain" description="GRF-type" evidence="9">
    <location>
        <begin position="166"/>
        <end position="208"/>
    </location>
</feature>
<dbReference type="SMART" id="SM00487">
    <property type="entry name" value="DEXDc"/>
    <property type="match status" value="1"/>
</dbReference>
<dbReference type="PROSITE" id="PS51192">
    <property type="entry name" value="HELICASE_ATP_BIND_1"/>
    <property type="match status" value="1"/>
</dbReference>
<dbReference type="CDD" id="cd18793">
    <property type="entry name" value="SF2_C_SNF"/>
    <property type="match status" value="1"/>
</dbReference>
<feature type="domain" description="GRF-type" evidence="9">
    <location>
        <begin position="57"/>
        <end position="99"/>
    </location>
</feature>
<dbReference type="GO" id="GO:0016787">
    <property type="term" value="F:hydrolase activity"/>
    <property type="evidence" value="ECO:0007669"/>
    <property type="project" value="UniProtKB-KW"/>
</dbReference>
<dbReference type="InterPro" id="IPR001650">
    <property type="entry name" value="Helicase_C-like"/>
</dbReference>
<dbReference type="EMBL" id="NBIV01000029">
    <property type="protein sequence ID" value="PXF47095.1"/>
    <property type="molecule type" value="Genomic_DNA"/>
</dbReference>
<dbReference type="SMART" id="SM00490">
    <property type="entry name" value="HELICc"/>
    <property type="match status" value="1"/>
</dbReference>
<dbReference type="InterPro" id="IPR000330">
    <property type="entry name" value="SNF2_N"/>
</dbReference>
<dbReference type="InterPro" id="IPR027417">
    <property type="entry name" value="P-loop_NTPase"/>
</dbReference>
<dbReference type="PROSITE" id="PS51194">
    <property type="entry name" value="HELICASE_CTER"/>
    <property type="match status" value="1"/>
</dbReference>
<dbReference type="Pfam" id="PF00271">
    <property type="entry name" value="Helicase_C"/>
    <property type="match status" value="1"/>
</dbReference>
<dbReference type="GO" id="GO:0031297">
    <property type="term" value="P:replication fork processing"/>
    <property type="evidence" value="ECO:0007669"/>
    <property type="project" value="TreeGrafter"/>
</dbReference>
<dbReference type="AlphaFoldDB" id="A0A2V3IYF0"/>
<evidence type="ECO:0000256" key="4">
    <source>
        <dbReference type="ARBA" id="ARBA00022833"/>
    </source>
</evidence>
<evidence type="ECO:0000256" key="6">
    <source>
        <dbReference type="SAM" id="MobiDB-lite"/>
    </source>
</evidence>
<keyword evidence="2 5" id="KW-0863">Zinc-finger</keyword>
<dbReference type="InterPro" id="IPR014001">
    <property type="entry name" value="Helicase_ATP-bd"/>
</dbReference>
<dbReference type="GO" id="GO:0008270">
    <property type="term" value="F:zinc ion binding"/>
    <property type="evidence" value="ECO:0007669"/>
    <property type="project" value="UniProtKB-KW"/>
</dbReference>
<keyword evidence="11" id="KW-1185">Reference proteome</keyword>
<feature type="region of interest" description="Disordered" evidence="6">
    <location>
        <begin position="1"/>
        <end position="55"/>
    </location>
</feature>
<feature type="region of interest" description="Disordered" evidence="6">
    <location>
        <begin position="833"/>
        <end position="860"/>
    </location>
</feature>
<dbReference type="Proteomes" id="UP000247409">
    <property type="component" value="Unassembled WGS sequence"/>
</dbReference>
<dbReference type="InterPro" id="IPR038718">
    <property type="entry name" value="SNF2-like_sf"/>
</dbReference>
<dbReference type="SUPFAM" id="SSF52540">
    <property type="entry name" value="P-loop containing nucleoside triphosphate hydrolases"/>
    <property type="match status" value="2"/>
</dbReference>
<gene>
    <name evidence="10" type="ORF">BWQ96_03172</name>
</gene>
<evidence type="ECO:0000256" key="3">
    <source>
        <dbReference type="ARBA" id="ARBA00022801"/>
    </source>
</evidence>